<name>A0A5C7ASU8_9BACT</name>
<protein>
    <submittedName>
        <fullName evidence="1">Uncharacterized protein</fullName>
    </submittedName>
</protein>
<proteinExistence type="predicted"/>
<dbReference type="RefSeq" id="WP_146917505.1">
    <property type="nucleotide sequence ID" value="NZ_VORW01000005.1"/>
</dbReference>
<evidence type="ECO:0000313" key="2">
    <source>
        <dbReference type="Proteomes" id="UP000321935"/>
    </source>
</evidence>
<sequence>MYKKQIAFFLGLIWLTSLSAFLSFPHHSEPNRKFQDSFGTVQESTSPIIHILGSNYIPKTPPFSIDWSVWTKFNSLWSSFGLEVGETCLHSSFFKKSLPLFDVIVTFIHFFHTW</sequence>
<dbReference type="OrthoDB" id="826820at2"/>
<evidence type="ECO:0000313" key="1">
    <source>
        <dbReference type="EMBL" id="TXE11427.1"/>
    </source>
</evidence>
<gene>
    <name evidence="1" type="ORF">ESV85_10930</name>
</gene>
<accession>A0A5C7ASU8</accession>
<dbReference type="AlphaFoldDB" id="A0A5C7ASU8"/>
<dbReference type="EMBL" id="VORW01000005">
    <property type="protein sequence ID" value="TXE11427.1"/>
    <property type="molecule type" value="Genomic_DNA"/>
</dbReference>
<comment type="caution">
    <text evidence="1">The sequence shown here is derived from an EMBL/GenBank/DDBJ whole genome shotgun (WGS) entry which is preliminary data.</text>
</comment>
<dbReference type="Proteomes" id="UP000321935">
    <property type="component" value="Unassembled WGS sequence"/>
</dbReference>
<reference evidence="1 2" key="1">
    <citation type="submission" date="2019-08" db="EMBL/GenBank/DDBJ databases">
        <title>Genomes sequence of Algoriphagus aquimarinus ACAM450.</title>
        <authorList>
            <person name="Bowman J.P."/>
        </authorList>
    </citation>
    <scope>NUCLEOTIDE SEQUENCE [LARGE SCALE GENOMIC DNA]</scope>
    <source>
        <strain evidence="1 2">ACAM 450</strain>
    </source>
</reference>
<organism evidence="1 2">
    <name type="scientific">Algoriphagus aquimarinus</name>
    <dbReference type="NCBI Taxonomy" id="237018"/>
    <lineage>
        <taxon>Bacteria</taxon>
        <taxon>Pseudomonadati</taxon>
        <taxon>Bacteroidota</taxon>
        <taxon>Cytophagia</taxon>
        <taxon>Cytophagales</taxon>
        <taxon>Cyclobacteriaceae</taxon>
        <taxon>Algoriphagus</taxon>
    </lineage>
</organism>